<name>A0A3P3R9E0_9EURY</name>
<feature type="transmembrane region" description="Helical" evidence="1">
    <location>
        <begin position="69"/>
        <end position="96"/>
    </location>
</feature>
<dbReference type="AlphaFoldDB" id="A0A3P3R9E0"/>
<keyword evidence="1" id="KW-1133">Transmembrane helix</keyword>
<keyword evidence="1" id="KW-0812">Transmembrane</keyword>
<reference evidence="2 3" key="1">
    <citation type="submission" date="2018-11" db="EMBL/GenBank/DDBJ databases">
        <title>Taxonoimc description of Halomarina strain SPP-AMP-1.</title>
        <authorList>
            <person name="Pal Y."/>
            <person name="Srinivasana K."/>
            <person name="Verma A."/>
            <person name="Kumar P."/>
        </authorList>
    </citation>
    <scope>NUCLEOTIDE SEQUENCE [LARGE SCALE GENOMIC DNA]</scope>
    <source>
        <strain evidence="2 3">SPP-AMP-1</strain>
    </source>
</reference>
<accession>A0A3P3R9E0</accession>
<dbReference type="RefSeq" id="WP_124955641.1">
    <property type="nucleotide sequence ID" value="NZ_RRCH01000029.1"/>
</dbReference>
<feature type="transmembrane region" description="Helical" evidence="1">
    <location>
        <begin position="44"/>
        <end position="62"/>
    </location>
</feature>
<comment type="caution">
    <text evidence="2">The sequence shown here is derived from an EMBL/GenBank/DDBJ whole genome shotgun (WGS) entry which is preliminary data.</text>
</comment>
<sequence>MSGNNTTASGTQFAAIDFSIDKQAVIVGAVLGVLINMSAMLVPVLNYVGGGVIAGFVAAYMVGGPRGWLHGVIAGTFAGIAGGTVVMFTGALIGLYTEPPTLLQELFGIISPVFNGAGVLEPLYIGLGVAAFILVDSLIGSAIGGLLRTLVDVLFRR</sequence>
<dbReference type="Proteomes" id="UP000282322">
    <property type="component" value="Unassembled WGS sequence"/>
</dbReference>
<evidence type="ECO:0000256" key="1">
    <source>
        <dbReference type="SAM" id="Phobius"/>
    </source>
</evidence>
<keyword evidence="3" id="KW-1185">Reference proteome</keyword>
<gene>
    <name evidence="2" type="ORF">EIK79_13520</name>
</gene>
<proteinExistence type="predicted"/>
<keyword evidence="1" id="KW-0472">Membrane</keyword>
<evidence type="ECO:0008006" key="4">
    <source>
        <dbReference type="Google" id="ProtNLM"/>
    </source>
</evidence>
<dbReference type="OrthoDB" id="178100at2157"/>
<organism evidence="2 3">
    <name type="scientific">Halocatena pleomorpha</name>
    <dbReference type="NCBI Taxonomy" id="1785090"/>
    <lineage>
        <taxon>Archaea</taxon>
        <taxon>Methanobacteriati</taxon>
        <taxon>Methanobacteriota</taxon>
        <taxon>Stenosarchaea group</taxon>
        <taxon>Halobacteria</taxon>
        <taxon>Halobacteriales</taxon>
        <taxon>Natronomonadaceae</taxon>
        <taxon>Halocatena</taxon>
    </lineage>
</organism>
<protein>
    <recommendedName>
        <fullName evidence="4">DUF5518 domain-containing protein</fullName>
    </recommendedName>
</protein>
<dbReference type="EMBL" id="RRCH01000029">
    <property type="protein sequence ID" value="RRJ29153.1"/>
    <property type="molecule type" value="Genomic_DNA"/>
</dbReference>
<evidence type="ECO:0000313" key="3">
    <source>
        <dbReference type="Proteomes" id="UP000282322"/>
    </source>
</evidence>
<evidence type="ECO:0000313" key="2">
    <source>
        <dbReference type="EMBL" id="RRJ29153.1"/>
    </source>
</evidence>
<feature type="transmembrane region" description="Helical" evidence="1">
    <location>
        <begin position="123"/>
        <end position="147"/>
    </location>
</feature>